<dbReference type="AlphaFoldDB" id="A0A0M3KJG3"/>
<proteinExistence type="predicted"/>
<protein>
    <submittedName>
        <fullName evidence="1">[Protein-PII] uridylyltransferase</fullName>
    </submittedName>
</protein>
<name>A0A0M3KJG3_ANISI</name>
<evidence type="ECO:0000313" key="1">
    <source>
        <dbReference type="WBParaSite" id="ASIM_0002113701-mRNA-1"/>
    </source>
</evidence>
<reference evidence="1" key="1">
    <citation type="submission" date="2017-02" db="UniProtKB">
        <authorList>
            <consortium name="WormBaseParasite"/>
        </authorList>
    </citation>
    <scope>IDENTIFICATION</scope>
</reference>
<dbReference type="WBParaSite" id="ASIM_0002113701-mRNA-1">
    <property type="protein sequence ID" value="ASIM_0002113701-mRNA-1"/>
    <property type="gene ID" value="ASIM_0002113701"/>
</dbReference>
<organism evidence="1">
    <name type="scientific">Anisakis simplex</name>
    <name type="common">Herring worm</name>
    <dbReference type="NCBI Taxonomy" id="6269"/>
    <lineage>
        <taxon>Eukaryota</taxon>
        <taxon>Metazoa</taxon>
        <taxon>Ecdysozoa</taxon>
        <taxon>Nematoda</taxon>
        <taxon>Chromadorea</taxon>
        <taxon>Rhabditida</taxon>
        <taxon>Spirurina</taxon>
        <taxon>Ascaridomorpha</taxon>
        <taxon>Ascaridoidea</taxon>
        <taxon>Anisakidae</taxon>
        <taxon>Anisakis</taxon>
        <taxon>Anisakis simplex complex</taxon>
    </lineage>
</organism>
<accession>A0A0M3KJG3</accession>
<sequence>LLHRAIVGKLVQNADLRARLLDTEHALLAGTYDRERQYLCDWLW</sequence>